<feature type="domain" description="C2H2-type" evidence="7">
    <location>
        <begin position="76"/>
        <end position="97"/>
    </location>
</feature>
<evidence type="ECO:0000256" key="4">
    <source>
        <dbReference type="ARBA" id="ARBA00022833"/>
    </source>
</evidence>
<protein>
    <submittedName>
        <fullName evidence="8">Zinc finger 212</fullName>
    </submittedName>
</protein>
<dbReference type="Proteomes" id="UP001178461">
    <property type="component" value="Chromosome 2"/>
</dbReference>
<keyword evidence="1" id="KW-0479">Metal-binding</keyword>
<dbReference type="Gene3D" id="3.30.160.60">
    <property type="entry name" value="Classic Zinc Finger"/>
    <property type="match status" value="3"/>
</dbReference>
<keyword evidence="2" id="KW-0677">Repeat</keyword>
<evidence type="ECO:0000256" key="5">
    <source>
        <dbReference type="ARBA" id="ARBA00023242"/>
    </source>
</evidence>
<dbReference type="GO" id="GO:0000978">
    <property type="term" value="F:RNA polymerase II cis-regulatory region sequence-specific DNA binding"/>
    <property type="evidence" value="ECO:0007669"/>
    <property type="project" value="TreeGrafter"/>
</dbReference>
<dbReference type="SUPFAM" id="SSF57667">
    <property type="entry name" value="beta-beta-alpha zinc fingers"/>
    <property type="match status" value="2"/>
</dbReference>
<evidence type="ECO:0000256" key="3">
    <source>
        <dbReference type="ARBA" id="ARBA00022771"/>
    </source>
</evidence>
<gene>
    <name evidence="8" type="ORF">PODLI_1B008639</name>
</gene>
<dbReference type="PROSITE" id="PS50157">
    <property type="entry name" value="ZINC_FINGER_C2H2_2"/>
    <property type="match status" value="2"/>
</dbReference>
<evidence type="ECO:0000313" key="9">
    <source>
        <dbReference type="Proteomes" id="UP001178461"/>
    </source>
</evidence>
<evidence type="ECO:0000256" key="6">
    <source>
        <dbReference type="PROSITE-ProRule" id="PRU00042"/>
    </source>
</evidence>
<accession>A0AA35P0C3</accession>
<dbReference type="GO" id="GO:0005634">
    <property type="term" value="C:nucleus"/>
    <property type="evidence" value="ECO:0007669"/>
    <property type="project" value="TreeGrafter"/>
</dbReference>
<dbReference type="Pfam" id="PF00096">
    <property type="entry name" value="zf-C2H2"/>
    <property type="match status" value="1"/>
</dbReference>
<dbReference type="AlphaFoldDB" id="A0AA35P0C3"/>
<evidence type="ECO:0000259" key="7">
    <source>
        <dbReference type="PROSITE" id="PS50157"/>
    </source>
</evidence>
<proteinExistence type="predicted"/>
<dbReference type="GO" id="GO:0008270">
    <property type="term" value="F:zinc ion binding"/>
    <property type="evidence" value="ECO:0007669"/>
    <property type="project" value="UniProtKB-KW"/>
</dbReference>
<dbReference type="InterPro" id="IPR013087">
    <property type="entry name" value="Znf_C2H2_type"/>
</dbReference>
<feature type="domain" description="C2H2-type" evidence="7">
    <location>
        <begin position="1"/>
        <end position="25"/>
    </location>
</feature>
<evidence type="ECO:0000313" key="8">
    <source>
        <dbReference type="EMBL" id="CAI5768205.1"/>
    </source>
</evidence>
<dbReference type="PANTHER" id="PTHR24393:SF157">
    <property type="entry name" value="ZINC FINGER PROTEIN 76"/>
    <property type="match status" value="1"/>
</dbReference>
<dbReference type="InterPro" id="IPR036236">
    <property type="entry name" value="Znf_C2H2_sf"/>
</dbReference>
<evidence type="ECO:0000256" key="2">
    <source>
        <dbReference type="ARBA" id="ARBA00022737"/>
    </source>
</evidence>
<dbReference type="PANTHER" id="PTHR24393">
    <property type="entry name" value="ZINC FINGER PROTEIN"/>
    <property type="match status" value="1"/>
</dbReference>
<keyword evidence="5" id="KW-0539">Nucleus</keyword>
<keyword evidence="4" id="KW-0862">Zinc</keyword>
<keyword evidence="3 6" id="KW-0863">Zinc-finger</keyword>
<keyword evidence="9" id="KW-1185">Reference proteome</keyword>
<name>A0AA35P0C3_9SAUR</name>
<sequence>MACGRSCSKSRALRIHQLTHTGEKPLERIECGKSFNRKDKLTLHWRTPTVEKLKSIWNLRKHPLTHMGKARFMKRGKSFRGSEDLTIHKKIHTGGKPYKCMEFSTQVLPDFLGSEDYCQVFGCTEKNLAVFVFSNNNSNSNNNNNNLCHTHLAGFPCGRATLGGFQQNIEIQ</sequence>
<dbReference type="GO" id="GO:0001228">
    <property type="term" value="F:DNA-binding transcription activator activity, RNA polymerase II-specific"/>
    <property type="evidence" value="ECO:0007669"/>
    <property type="project" value="TreeGrafter"/>
</dbReference>
<evidence type="ECO:0000256" key="1">
    <source>
        <dbReference type="ARBA" id="ARBA00022723"/>
    </source>
</evidence>
<dbReference type="FunFam" id="3.30.160.60:FF:002343">
    <property type="entry name" value="Zinc finger protein 33A"/>
    <property type="match status" value="1"/>
</dbReference>
<organism evidence="8 9">
    <name type="scientific">Podarcis lilfordi</name>
    <name type="common">Lilford's wall lizard</name>
    <dbReference type="NCBI Taxonomy" id="74358"/>
    <lineage>
        <taxon>Eukaryota</taxon>
        <taxon>Metazoa</taxon>
        <taxon>Chordata</taxon>
        <taxon>Craniata</taxon>
        <taxon>Vertebrata</taxon>
        <taxon>Euteleostomi</taxon>
        <taxon>Lepidosauria</taxon>
        <taxon>Squamata</taxon>
        <taxon>Bifurcata</taxon>
        <taxon>Unidentata</taxon>
        <taxon>Episquamata</taxon>
        <taxon>Laterata</taxon>
        <taxon>Lacertibaenia</taxon>
        <taxon>Lacertidae</taxon>
        <taxon>Podarcis</taxon>
    </lineage>
</organism>
<dbReference type="EMBL" id="OX395127">
    <property type="protein sequence ID" value="CAI5768205.1"/>
    <property type="molecule type" value="Genomic_DNA"/>
</dbReference>
<reference evidence="8" key="1">
    <citation type="submission" date="2022-12" db="EMBL/GenBank/DDBJ databases">
        <authorList>
            <person name="Alioto T."/>
            <person name="Alioto T."/>
            <person name="Gomez Garrido J."/>
        </authorList>
    </citation>
    <scope>NUCLEOTIDE SEQUENCE</scope>
</reference>